<evidence type="ECO:0000256" key="4">
    <source>
        <dbReference type="ARBA" id="ARBA00023235"/>
    </source>
</evidence>
<dbReference type="GO" id="GO:0003755">
    <property type="term" value="F:peptidyl-prolyl cis-trans isomerase activity"/>
    <property type="evidence" value="ECO:0007669"/>
    <property type="project" value="UniProtKB-UniRule"/>
</dbReference>
<accession>A0A2Z3GMB9</accession>
<dbReference type="PROSITE" id="PS00170">
    <property type="entry name" value="CSA_PPIASE_1"/>
    <property type="match status" value="1"/>
</dbReference>
<sequence length="155" mass="16781">MKTAEIHTPKGVMKVEFYEQDAPNTVKNFTDLAQKGFYDGTTFHRVIPNFVIQGGDPNTKPGAKGAPGTGGPGYKIDCETSGDHQYHERGVLSMAHAGKNTGGSQFFVVHSRDNTAHLDRVHTVFGKVVEGLEVIDQIKPNDTIEKIVVTDDAAA</sequence>
<dbReference type="PRINTS" id="PR00153">
    <property type="entry name" value="CSAPPISMRASE"/>
</dbReference>
<dbReference type="RefSeq" id="WP_109655459.1">
    <property type="nucleotide sequence ID" value="NZ_CP029145.1"/>
</dbReference>
<protein>
    <recommendedName>
        <fullName evidence="5">Peptidyl-prolyl cis-trans isomerase</fullName>
        <shortName evidence="5">PPIase</shortName>
        <ecNumber evidence="5">5.2.1.8</ecNumber>
    </recommendedName>
</protein>
<keyword evidence="4 5" id="KW-0413">Isomerase</keyword>
<feature type="region of interest" description="Disordered" evidence="6">
    <location>
        <begin position="53"/>
        <end position="73"/>
    </location>
</feature>
<evidence type="ECO:0000313" key="8">
    <source>
        <dbReference type="EMBL" id="AWM32346.1"/>
    </source>
</evidence>
<evidence type="ECO:0000313" key="9">
    <source>
        <dbReference type="Proteomes" id="UP000245999"/>
    </source>
</evidence>
<evidence type="ECO:0000256" key="2">
    <source>
        <dbReference type="ARBA" id="ARBA00007365"/>
    </source>
</evidence>
<evidence type="ECO:0000256" key="1">
    <source>
        <dbReference type="ARBA" id="ARBA00002388"/>
    </source>
</evidence>
<dbReference type="SUPFAM" id="SSF50891">
    <property type="entry name" value="Cyclophilin-like"/>
    <property type="match status" value="1"/>
</dbReference>
<dbReference type="InterPro" id="IPR002130">
    <property type="entry name" value="Cyclophilin-type_PPIase_dom"/>
</dbReference>
<dbReference type="OrthoDB" id="9807797at2"/>
<evidence type="ECO:0000256" key="3">
    <source>
        <dbReference type="ARBA" id="ARBA00023110"/>
    </source>
</evidence>
<dbReference type="EMBL" id="CP029145">
    <property type="protein sequence ID" value="AWM32346.1"/>
    <property type="molecule type" value="Genomic_DNA"/>
</dbReference>
<name>A0A2Z3GMB9_9BACT</name>
<dbReference type="PIRSF" id="PIRSF001467">
    <property type="entry name" value="Peptidylpro_ismrse"/>
    <property type="match status" value="1"/>
</dbReference>
<dbReference type="PANTHER" id="PTHR45625:SF4">
    <property type="entry name" value="PEPTIDYLPROLYL ISOMERASE DOMAIN AND WD REPEAT-CONTAINING PROTEIN 1"/>
    <property type="match status" value="1"/>
</dbReference>
<dbReference type="InterPro" id="IPR029000">
    <property type="entry name" value="Cyclophilin-like_dom_sf"/>
</dbReference>
<dbReference type="Gene3D" id="2.40.100.10">
    <property type="entry name" value="Cyclophilin-like"/>
    <property type="match status" value="1"/>
</dbReference>
<evidence type="ECO:0000259" key="7">
    <source>
        <dbReference type="PROSITE" id="PS50072"/>
    </source>
</evidence>
<organism evidence="8 9">
    <name type="scientific">Hymenobacter nivis</name>
    <dbReference type="NCBI Taxonomy" id="1850093"/>
    <lineage>
        <taxon>Bacteria</taxon>
        <taxon>Pseudomonadati</taxon>
        <taxon>Bacteroidota</taxon>
        <taxon>Cytophagia</taxon>
        <taxon>Cytophagales</taxon>
        <taxon>Hymenobacteraceae</taxon>
        <taxon>Hymenobacter</taxon>
    </lineage>
</organism>
<proteinExistence type="inferred from homology"/>
<keyword evidence="9" id="KW-1185">Reference proteome</keyword>
<keyword evidence="3 5" id="KW-0697">Rotamase</keyword>
<evidence type="ECO:0000256" key="6">
    <source>
        <dbReference type="SAM" id="MobiDB-lite"/>
    </source>
</evidence>
<dbReference type="InterPro" id="IPR024936">
    <property type="entry name" value="Cyclophilin-type_PPIase"/>
</dbReference>
<comment type="catalytic activity">
    <reaction evidence="5">
        <text>[protein]-peptidylproline (omega=180) = [protein]-peptidylproline (omega=0)</text>
        <dbReference type="Rhea" id="RHEA:16237"/>
        <dbReference type="Rhea" id="RHEA-COMP:10747"/>
        <dbReference type="Rhea" id="RHEA-COMP:10748"/>
        <dbReference type="ChEBI" id="CHEBI:83833"/>
        <dbReference type="ChEBI" id="CHEBI:83834"/>
        <dbReference type="EC" id="5.2.1.8"/>
    </reaction>
</comment>
<dbReference type="InterPro" id="IPR044666">
    <property type="entry name" value="Cyclophilin_A-like"/>
</dbReference>
<dbReference type="EC" id="5.2.1.8" evidence="5"/>
<dbReference type="AlphaFoldDB" id="A0A2Z3GMB9"/>
<evidence type="ECO:0000256" key="5">
    <source>
        <dbReference type="RuleBase" id="RU363019"/>
    </source>
</evidence>
<dbReference type="InterPro" id="IPR020892">
    <property type="entry name" value="Cyclophilin-type_PPIase_CS"/>
</dbReference>
<dbReference type="CDD" id="cd00317">
    <property type="entry name" value="cyclophilin"/>
    <property type="match status" value="1"/>
</dbReference>
<dbReference type="KEGG" id="hnv:DDQ68_05785"/>
<reference evidence="9" key="1">
    <citation type="submission" date="2018-04" db="EMBL/GenBank/DDBJ databases">
        <title>Complete genome of Antarctic heterotrophic bacterium Hymenobacter nivis.</title>
        <authorList>
            <person name="Terashima M."/>
        </authorList>
    </citation>
    <scope>NUCLEOTIDE SEQUENCE [LARGE SCALE GENOMIC DNA]</scope>
    <source>
        <strain evidence="9">NBRC 111535</strain>
    </source>
</reference>
<comment type="similarity">
    <text evidence="2 5">Belongs to the cyclophilin-type PPIase family.</text>
</comment>
<comment type="function">
    <text evidence="1 5">PPIases accelerate the folding of proteins. It catalyzes the cis-trans isomerization of proline imidic peptide bonds in oligopeptides.</text>
</comment>
<dbReference type="Proteomes" id="UP000245999">
    <property type="component" value="Chromosome"/>
</dbReference>
<dbReference type="PANTHER" id="PTHR45625">
    <property type="entry name" value="PEPTIDYL-PROLYL CIS-TRANS ISOMERASE-RELATED"/>
    <property type="match status" value="1"/>
</dbReference>
<dbReference type="GO" id="GO:0006457">
    <property type="term" value="P:protein folding"/>
    <property type="evidence" value="ECO:0007669"/>
    <property type="project" value="InterPro"/>
</dbReference>
<dbReference type="Pfam" id="PF00160">
    <property type="entry name" value="Pro_isomerase"/>
    <property type="match status" value="1"/>
</dbReference>
<gene>
    <name evidence="8" type="ORF">DDQ68_05785</name>
</gene>
<feature type="domain" description="PPIase cyclophilin-type" evidence="7">
    <location>
        <begin position="1"/>
        <end position="155"/>
    </location>
</feature>
<dbReference type="PROSITE" id="PS50072">
    <property type="entry name" value="CSA_PPIASE_2"/>
    <property type="match status" value="1"/>
</dbReference>